<dbReference type="Proteomes" id="UP000605970">
    <property type="component" value="Unassembled WGS sequence"/>
</dbReference>
<keyword evidence="2" id="KW-1185">Reference proteome</keyword>
<proteinExistence type="predicted"/>
<accession>A0A8S9ZQT6</accession>
<gene>
    <name evidence="1" type="ORF">Mgra_00004972</name>
</gene>
<dbReference type="AlphaFoldDB" id="A0A8S9ZQT6"/>
<sequence length="48" mass="5081">MLFLCKDNVSTSSAKLETFKLTADSPTSAVLTKSDNLLAYSKIDSPGA</sequence>
<name>A0A8S9ZQT6_9BILA</name>
<dbReference type="EMBL" id="JABEBT010000040">
    <property type="protein sequence ID" value="KAF7635584.1"/>
    <property type="molecule type" value="Genomic_DNA"/>
</dbReference>
<organism evidence="1 2">
    <name type="scientific">Meloidogyne graminicola</name>
    <dbReference type="NCBI Taxonomy" id="189291"/>
    <lineage>
        <taxon>Eukaryota</taxon>
        <taxon>Metazoa</taxon>
        <taxon>Ecdysozoa</taxon>
        <taxon>Nematoda</taxon>
        <taxon>Chromadorea</taxon>
        <taxon>Rhabditida</taxon>
        <taxon>Tylenchina</taxon>
        <taxon>Tylenchomorpha</taxon>
        <taxon>Tylenchoidea</taxon>
        <taxon>Meloidogynidae</taxon>
        <taxon>Meloidogyninae</taxon>
        <taxon>Meloidogyne</taxon>
    </lineage>
</organism>
<evidence type="ECO:0000313" key="2">
    <source>
        <dbReference type="Proteomes" id="UP000605970"/>
    </source>
</evidence>
<reference evidence="1" key="1">
    <citation type="journal article" date="2020" name="Ecol. Evol.">
        <title>Genome structure and content of the rice root-knot nematode (Meloidogyne graminicola).</title>
        <authorList>
            <person name="Phan N.T."/>
            <person name="Danchin E.G.J."/>
            <person name="Klopp C."/>
            <person name="Perfus-Barbeoch L."/>
            <person name="Kozlowski D.K."/>
            <person name="Koutsovoulos G.D."/>
            <person name="Lopez-Roques C."/>
            <person name="Bouchez O."/>
            <person name="Zahm M."/>
            <person name="Besnard G."/>
            <person name="Bellafiore S."/>
        </authorList>
    </citation>
    <scope>NUCLEOTIDE SEQUENCE</scope>
    <source>
        <strain evidence="1">VN-18</strain>
    </source>
</reference>
<evidence type="ECO:0000313" key="1">
    <source>
        <dbReference type="EMBL" id="KAF7635584.1"/>
    </source>
</evidence>
<comment type="caution">
    <text evidence="1">The sequence shown here is derived from an EMBL/GenBank/DDBJ whole genome shotgun (WGS) entry which is preliminary data.</text>
</comment>
<protein>
    <submittedName>
        <fullName evidence="1">Uncharacterized protein</fullName>
    </submittedName>
</protein>